<dbReference type="PANTHER" id="PTHR43791:SF59">
    <property type="entry name" value="TRANSPORTER, PUTATIVE (AFU_ORTHOLOGUE AFUA_1G06550)-RELATED"/>
    <property type="match status" value="1"/>
</dbReference>
<feature type="transmembrane region" description="Helical" evidence="7">
    <location>
        <begin position="234"/>
        <end position="254"/>
    </location>
</feature>
<name>A0A5N6EE43_9EURO</name>
<feature type="transmembrane region" description="Helical" evidence="7">
    <location>
        <begin position="337"/>
        <end position="357"/>
    </location>
</feature>
<protein>
    <submittedName>
        <fullName evidence="8">MFS general substrate transporter</fullName>
    </submittedName>
</protein>
<feature type="transmembrane region" description="Helical" evidence="7">
    <location>
        <begin position="139"/>
        <end position="159"/>
    </location>
</feature>
<dbReference type="SUPFAM" id="SSF103473">
    <property type="entry name" value="MFS general substrate transporter"/>
    <property type="match status" value="1"/>
</dbReference>
<dbReference type="InterPro" id="IPR011701">
    <property type="entry name" value="MFS"/>
</dbReference>
<dbReference type="InterPro" id="IPR036259">
    <property type="entry name" value="MFS_trans_sf"/>
</dbReference>
<organism evidence="8 9">
    <name type="scientific">Aspergillus novoparasiticus</name>
    <dbReference type="NCBI Taxonomy" id="986946"/>
    <lineage>
        <taxon>Eukaryota</taxon>
        <taxon>Fungi</taxon>
        <taxon>Dikarya</taxon>
        <taxon>Ascomycota</taxon>
        <taxon>Pezizomycotina</taxon>
        <taxon>Eurotiomycetes</taxon>
        <taxon>Eurotiomycetidae</taxon>
        <taxon>Eurotiales</taxon>
        <taxon>Aspergillaceae</taxon>
        <taxon>Aspergillus</taxon>
        <taxon>Aspergillus subgen. Circumdati</taxon>
    </lineage>
</organism>
<keyword evidence="4 7" id="KW-1133">Transmembrane helix</keyword>
<feature type="transmembrane region" description="Helical" evidence="7">
    <location>
        <begin position="203"/>
        <end position="222"/>
    </location>
</feature>
<dbReference type="GO" id="GO:0022857">
    <property type="term" value="F:transmembrane transporter activity"/>
    <property type="evidence" value="ECO:0007669"/>
    <property type="project" value="InterPro"/>
</dbReference>
<sequence length="521" mass="57259">MSETKKHEVDNAADIEVGIGYNRPVSFADMAPTGFNRKEAQKSTALKLLAGQEGVEVDLESTEAKRVLRKIDMRIMPLVLGLYTLQLLDKNSLSFAALMGIKKDSKLNGNQYDWLGSIIYFGYLFGEIPAAFMMQRVPLAKYLGVMSMLWGVVVALHAVCHNFGGLAAVRFLLGAIEVCTTPAIIYITSSWYTHAEQVTRVAIWYSTSGWAQVIGGFVAWAFNHADGFKWQGLFIFYGALTFTTGVIVTLFLAASPTDASWLSDDEKKIALERVRHNKTGAEMWAFNIDQLKESLSDPRLYLIFLVTAATGLPNGGLTAFGPTIISGFGFDTNTTTLLSMAPGACAAIGTMLALFIIKLTNRTIGGIFIIFLGCVGVIMMLVIPEASYTARYGGYILTMQYPNAILVILAFITSGVGGSTKKLAFGASYQLGYAVGNLCGPQTFKDSEAPHYFTAKYTMLAFLVCSGMLIASIGTIHWYWNRKRDRQDALDAQNNAVHEHITNEEFADLTDFKLRSFRYPL</sequence>
<dbReference type="AlphaFoldDB" id="A0A5N6EE43"/>
<dbReference type="EMBL" id="ML733512">
    <property type="protein sequence ID" value="KAB8215084.1"/>
    <property type="molecule type" value="Genomic_DNA"/>
</dbReference>
<feature type="transmembrane region" description="Helical" evidence="7">
    <location>
        <begin position="363"/>
        <end position="383"/>
    </location>
</feature>
<feature type="transmembrane region" description="Helical" evidence="7">
    <location>
        <begin position="300"/>
        <end position="325"/>
    </location>
</feature>
<dbReference type="GO" id="GO:0016020">
    <property type="term" value="C:membrane"/>
    <property type="evidence" value="ECO:0007669"/>
    <property type="project" value="UniProtKB-SubCell"/>
</dbReference>
<evidence type="ECO:0000256" key="6">
    <source>
        <dbReference type="ARBA" id="ARBA00037968"/>
    </source>
</evidence>
<keyword evidence="9" id="KW-1185">Reference proteome</keyword>
<dbReference type="FunFam" id="1.20.1250.20:FF:000064">
    <property type="entry name" value="MFS allantoate transporter"/>
    <property type="match status" value="1"/>
</dbReference>
<evidence type="ECO:0000256" key="1">
    <source>
        <dbReference type="ARBA" id="ARBA00004141"/>
    </source>
</evidence>
<dbReference type="Pfam" id="PF07690">
    <property type="entry name" value="MFS_1"/>
    <property type="match status" value="1"/>
</dbReference>
<keyword evidence="5 7" id="KW-0472">Membrane</keyword>
<feature type="transmembrane region" description="Helical" evidence="7">
    <location>
        <begin position="171"/>
        <end position="191"/>
    </location>
</feature>
<keyword evidence="2" id="KW-0813">Transport</keyword>
<evidence type="ECO:0000256" key="4">
    <source>
        <dbReference type="ARBA" id="ARBA00022989"/>
    </source>
</evidence>
<dbReference type="Proteomes" id="UP000326799">
    <property type="component" value="Unassembled WGS sequence"/>
</dbReference>
<comment type="similarity">
    <text evidence="6">Belongs to the major facilitator superfamily. Allantoate permease family.</text>
</comment>
<proteinExistence type="inferred from homology"/>
<gene>
    <name evidence="8" type="ORF">BDV33DRAFT_195508</name>
</gene>
<evidence type="ECO:0000256" key="5">
    <source>
        <dbReference type="ARBA" id="ARBA00023136"/>
    </source>
</evidence>
<comment type="subcellular location">
    <subcellularLocation>
        <location evidence="1">Membrane</location>
        <topology evidence="1">Multi-pass membrane protein</topology>
    </subcellularLocation>
</comment>
<feature type="transmembrane region" description="Helical" evidence="7">
    <location>
        <begin position="457"/>
        <end position="480"/>
    </location>
</feature>
<feature type="transmembrane region" description="Helical" evidence="7">
    <location>
        <begin position="112"/>
        <end position="133"/>
    </location>
</feature>
<dbReference type="PANTHER" id="PTHR43791">
    <property type="entry name" value="PERMEASE-RELATED"/>
    <property type="match status" value="1"/>
</dbReference>
<dbReference type="Gene3D" id="1.20.1250.20">
    <property type="entry name" value="MFS general substrate transporter like domains"/>
    <property type="match status" value="1"/>
</dbReference>
<evidence type="ECO:0000256" key="7">
    <source>
        <dbReference type="SAM" id="Phobius"/>
    </source>
</evidence>
<feature type="transmembrane region" description="Helical" evidence="7">
    <location>
        <begin position="395"/>
        <end position="416"/>
    </location>
</feature>
<keyword evidence="3 7" id="KW-0812">Transmembrane</keyword>
<evidence type="ECO:0000256" key="2">
    <source>
        <dbReference type="ARBA" id="ARBA00022448"/>
    </source>
</evidence>
<evidence type="ECO:0000313" key="9">
    <source>
        <dbReference type="Proteomes" id="UP000326799"/>
    </source>
</evidence>
<evidence type="ECO:0000256" key="3">
    <source>
        <dbReference type="ARBA" id="ARBA00022692"/>
    </source>
</evidence>
<reference evidence="8 9" key="1">
    <citation type="submission" date="2019-04" db="EMBL/GenBank/DDBJ databases">
        <title>Fungal friends and foes A comparative genomics study of 23 Aspergillus species from section Flavi.</title>
        <authorList>
            <consortium name="DOE Joint Genome Institute"/>
            <person name="Kjaerbolling I."/>
            <person name="Vesth T.C."/>
            <person name="Frisvad J.C."/>
            <person name="Nybo J.L."/>
            <person name="Theobald S."/>
            <person name="Kildgaard S."/>
            <person name="Petersen T.I."/>
            <person name="Kuo A."/>
            <person name="Sato A."/>
            <person name="Lyhne E.K."/>
            <person name="Kogle M.E."/>
            <person name="Wiebenga A."/>
            <person name="Kun R.S."/>
            <person name="Lubbers R.J."/>
            <person name="Makela M.R."/>
            <person name="Barry K."/>
            <person name="Chovatia M."/>
            <person name="Clum A."/>
            <person name="Daum C."/>
            <person name="Haridas S."/>
            <person name="He G."/>
            <person name="LaButti K."/>
            <person name="Lipzen A."/>
            <person name="Mondo S."/>
            <person name="Pangilinan J."/>
            <person name="Riley R."/>
            <person name="Salamov A."/>
            <person name="Simmons B.A."/>
            <person name="Magnuson J.K."/>
            <person name="Henrissat B."/>
            <person name="Mortensen U.H."/>
            <person name="Larsen T.O."/>
            <person name="De vries R.P."/>
            <person name="Grigoriev I.V."/>
            <person name="Machida M."/>
            <person name="Baker S.E."/>
            <person name="Andersen M.R."/>
        </authorList>
    </citation>
    <scope>NUCLEOTIDE SEQUENCE [LARGE SCALE GENOMIC DNA]</scope>
    <source>
        <strain evidence="8 9">CBS 126849</strain>
    </source>
</reference>
<evidence type="ECO:0000313" key="8">
    <source>
        <dbReference type="EMBL" id="KAB8215084.1"/>
    </source>
</evidence>
<accession>A0A5N6EE43</accession>